<keyword evidence="2" id="KW-0255">Endonuclease</keyword>
<dbReference type="RefSeq" id="WP_371863168.1">
    <property type="nucleotide sequence ID" value="NZ_BMPJ01000022.1"/>
</dbReference>
<dbReference type="InterPro" id="IPR008538">
    <property type="entry name" value="Uma2"/>
</dbReference>
<comment type="caution">
    <text evidence="2">The sequence shown here is derived from an EMBL/GenBank/DDBJ whole genome shotgun (WGS) entry which is preliminary data.</text>
</comment>
<dbReference type="Pfam" id="PF05685">
    <property type="entry name" value="Uma2"/>
    <property type="match status" value="1"/>
</dbReference>
<dbReference type="Gene3D" id="3.90.1570.10">
    <property type="entry name" value="tt1808, chain A"/>
    <property type="match status" value="1"/>
</dbReference>
<sequence length="136" mass="15166">MGKVLLERLYGDRVLVYVQNPILLSPHSLPQPDLALLKPRPDFYRSGLPRPEDVLLVVEVSLSTRELDQKVKLPLYAGAGIPEVWLVGEETLEVYRKPKGGHYRLRLLLEAGEEVVPLGLEGPPFPFNPPRGTPPA</sequence>
<dbReference type="GO" id="GO:0004519">
    <property type="term" value="F:endonuclease activity"/>
    <property type="evidence" value="ECO:0007669"/>
    <property type="project" value="UniProtKB-KW"/>
</dbReference>
<dbReference type="SUPFAM" id="SSF52980">
    <property type="entry name" value="Restriction endonuclease-like"/>
    <property type="match status" value="1"/>
</dbReference>
<evidence type="ECO:0000259" key="1">
    <source>
        <dbReference type="Pfam" id="PF05685"/>
    </source>
</evidence>
<dbReference type="Proteomes" id="UP001589830">
    <property type="component" value="Unassembled WGS sequence"/>
</dbReference>
<keyword evidence="2" id="KW-0540">Nuclease</keyword>
<organism evidence="2 3">
    <name type="scientific">Thermus composti</name>
    <dbReference type="NCBI Taxonomy" id="532059"/>
    <lineage>
        <taxon>Bacteria</taxon>
        <taxon>Thermotogati</taxon>
        <taxon>Deinococcota</taxon>
        <taxon>Deinococci</taxon>
        <taxon>Thermales</taxon>
        <taxon>Thermaceae</taxon>
        <taxon>Thermus</taxon>
    </lineage>
</organism>
<dbReference type="InterPro" id="IPR011335">
    <property type="entry name" value="Restrct_endonuc-II-like"/>
</dbReference>
<evidence type="ECO:0000313" key="2">
    <source>
        <dbReference type="EMBL" id="MFC0596723.1"/>
    </source>
</evidence>
<gene>
    <name evidence="2" type="ORF">ACFFFP_11215</name>
</gene>
<evidence type="ECO:0000313" key="3">
    <source>
        <dbReference type="Proteomes" id="UP001589830"/>
    </source>
</evidence>
<feature type="domain" description="Putative restriction endonuclease" evidence="1">
    <location>
        <begin position="13"/>
        <end position="121"/>
    </location>
</feature>
<dbReference type="PANTHER" id="PTHR35400:SF1">
    <property type="entry name" value="SLR1083 PROTEIN"/>
    <property type="match status" value="1"/>
</dbReference>
<protein>
    <submittedName>
        <fullName evidence="2">Uma2 family endonuclease</fullName>
    </submittedName>
</protein>
<dbReference type="EMBL" id="JBHLTW010000048">
    <property type="protein sequence ID" value="MFC0596723.1"/>
    <property type="molecule type" value="Genomic_DNA"/>
</dbReference>
<keyword evidence="3" id="KW-1185">Reference proteome</keyword>
<dbReference type="CDD" id="cd06260">
    <property type="entry name" value="DUF820-like"/>
    <property type="match status" value="1"/>
</dbReference>
<accession>A0ABV6Q625</accession>
<reference evidence="2 3" key="1">
    <citation type="submission" date="2024-09" db="EMBL/GenBank/DDBJ databases">
        <authorList>
            <person name="Sun Q."/>
            <person name="Mori K."/>
        </authorList>
    </citation>
    <scope>NUCLEOTIDE SEQUENCE [LARGE SCALE GENOMIC DNA]</scope>
    <source>
        <strain evidence="2 3">NCAIM B.02340</strain>
    </source>
</reference>
<dbReference type="PANTHER" id="PTHR35400">
    <property type="entry name" value="SLR1083 PROTEIN"/>
    <property type="match status" value="1"/>
</dbReference>
<keyword evidence="2" id="KW-0378">Hydrolase</keyword>
<proteinExistence type="predicted"/>
<name>A0ABV6Q625_9DEIN</name>
<dbReference type="InterPro" id="IPR012296">
    <property type="entry name" value="Nuclease_put_TT1808"/>
</dbReference>